<evidence type="ECO:0000256" key="4">
    <source>
        <dbReference type="ARBA" id="ARBA00022989"/>
    </source>
</evidence>
<comment type="caution">
    <text evidence="8">The sequence shown here is derived from an EMBL/GenBank/DDBJ whole genome shotgun (WGS) entry which is preliminary data.</text>
</comment>
<comment type="subcellular location">
    <subcellularLocation>
        <location evidence="1">Membrane</location>
        <topology evidence="1">Multi-pass membrane protein</topology>
    </subcellularLocation>
</comment>
<evidence type="ECO:0000256" key="6">
    <source>
        <dbReference type="SAM" id="MobiDB-lite"/>
    </source>
</evidence>
<feature type="transmembrane region" description="Helical" evidence="7">
    <location>
        <begin position="21"/>
        <end position="45"/>
    </location>
</feature>
<evidence type="ECO:0000313" key="8">
    <source>
        <dbReference type="EMBL" id="OXA62323.1"/>
    </source>
</evidence>
<keyword evidence="9" id="KW-1185">Reference proteome</keyword>
<dbReference type="OrthoDB" id="5946847at2759"/>
<evidence type="ECO:0008006" key="10">
    <source>
        <dbReference type="Google" id="ProtNLM"/>
    </source>
</evidence>
<reference evidence="8 9" key="1">
    <citation type="submission" date="2015-12" db="EMBL/GenBank/DDBJ databases">
        <title>The genome of Folsomia candida.</title>
        <authorList>
            <person name="Faddeeva A."/>
            <person name="Derks M.F."/>
            <person name="Anvar Y."/>
            <person name="Smit S."/>
            <person name="Van Straalen N."/>
            <person name="Roelofs D."/>
        </authorList>
    </citation>
    <scope>NUCLEOTIDE SEQUENCE [LARGE SCALE GENOMIC DNA]</scope>
    <source>
        <strain evidence="8 9">VU population</strain>
        <tissue evidence="8">Whole body</tissue>
    </source>
</reference>
<organism evidence="8 9">
    <name type="scientific">Folsomia candida</name>
    <name type="common">Springtail</name>
    <dbReference type="NCBI Taxonomy" id="158441"/>
    <lineage>
        <taxon>Eukaryota</taxon>
        <taxon>Metazoa</taxon>
        <taxon>Ecdysozoa</taxon>
        <taxon>Arthropoda</taxon>
        <taxon>Hexapoda</taxon>
        <taxon>Collembola</taxon>
        <taxon>Entomobryomorpha</taxon>
        <taxon>Isotomoidea</taxon>
        <taxon>Isotomidae</taxon>
        <taxon>Proisotominae</taxon>
        <taxon>Folsomia</taxon>
    </lineage>
</organism>
<feature type="region of interest" description="Disordered" evidence="6">
    <location>
        <begin position="159"/>
        <end position="188"/>
    </location>
</feature>
<evidence type="ECO:0000313" key="9">
    <source>
        <dbReference type="Proteomes" id="UP000198287"/>
    </source>
</evidence>
<dbReference type="InterPro" id="IPR010540">
    <property type="entry name" value="CmpB_TMEM229"/>
</dbReference>
<evidence type="ECO:0000256" key="5">
    <source>
        <dbReference type="ARBA" id="ARBA00023136"/>
    </source>
</evidence>
<evidence type="ECO:0000256" key="7">
    <source>
        <dbReference type="SAM" id="Phobius"/>
    </source>
</evidence>
<gene>
    <name evidence="8" type="ORF">Fcan01_02078</name>
</gene>
<feature type="compositionally biased region" description="Polar residues" evidence="6">
    <location>
        <begin position="167"/>
        <end position="177"/>
    </location>
</feature>
<feature type="transmembrane region" description="Helical" evidence="7">
    <location>
        <begin position="123"/>
        <end position="143"/>
    </location>
</feature>
<evidence type="ECO:0000256" key="3">
    <source>
        <dbReference type="ARBA" id="ARBA00022692"/>
    </source>
</evidence>
<keyword evidence="3 7" id="KW-0812">Transmembrane</keyword>
<name>A0A226EXJ6_FOLCA</name>
<keyword evidence="5 7" id="KW-0472">Membrane</keyword>
<protein>
    <recommendedName>
        <fullName evidence="10">Transmembrane protein 229B</fullName>
    </recommendedName>
</protein>
<dbReference type="PANTHER" id="PTHR31746">
    <property type="entry name" value="TRANSMEMBRANE PROTEIN 229 FAMILY MEMBER"/>
    <property type="match status" value="1"/>
</dbReference>
<dbReference type="AlphaFoldDB" id="A0A226EXJ6"/>
<proteinExistence type="inferred from homology"/>
<feature type="transmembrane region" description="Helical" evidence="7">
    <location>
        <begin position="92"/>
        <end position="111"/>
    </location>
</feature>
<dbReference type="PANTHER" id="PTHR31746:SF3">
    <property type="entry name" value="TRANSMEMBRANE PROTEIN 229B"/>
    <property type="match status" value="1"/>
</dbReference>
<evidence type="ECO:0000256" key="1">
    <source>
        <dbReference type="ARBA" id="ARBA00004141"/>
    </source>
</evidence>
<dbReference type="Pfam" id="PF06541">
    <property type="entry name" value="ABC_trans_CmpB"/>
    <property type="match status" value="1"/>
</dbReference>
<sequence>MHMERQEKVLPFGTPKHLSTLLRLYIYALHGYFIEVSFTAIWDFFLTTKSWKLAGCSSLWSLLIYGTCGLALEKMSYFLHRKEISIAFRSIAYLLTVYFWEFTSGYILTYFNACPWDYSEFSYNIGGLVTLEYAPFWLIAGLATERIILGKLEHIRWSDDSPDSRVKISTSMSSNGASRGKAKHKRQS</sequence>
<keyword evidence="4 7" id="KW-1133">Transmembrane helix</keyword>
<feature type="transmembrane region" description="Helical" evidence="7">
    <location>
        <begin position="51"/>
        <end position="72"/>
    </location>
</feature>
<comment type="similarity">
    <text evidence="2">Belongs to the TMEM229 family.</text>
</comment>
<dbReference type="Proteomes" id="UP000198287">
    <property type="component" value="Unassembled WGS sequence"/>
</dbReference>
<dbReference type="OMA" id="VWDWCST"/>
<dbReference type="GO" id="GO:0016020">
    <property type="term" value="C:membrane"/>
    <property type="evidence" value="ECO:0007669"/>
    <property type="project" value="UniProtKB-SubCell"/>
</dbReference>
<evidence type="ECO:0000256" key="2">
    <source>
        <dbReference type="ARBA" id="ARBA00006371"/>
    </source>
</evidence>
<dbReference type="EMBL" id="LNIX01000001">
    <property type="protein sequence ID" value="OXA62323.1"/>
    <property type="molecule type" value="Genomic_DNA"/>
</dbReference>
<accession>A0A226EXJ6</accession>